<dbReference type="InParanoid" id="A0A2J6TLI0"/>
<dbReference type="Proteomes" id="UP000235371">
    <property type="component" value="Unassembled WGS sequence"/>
</dbReference>
<dbReference type="GeneID" id="36590710"/>
<accession>A0A2J6TLI0</accession>
<evidence type="ECO:0000313" key="1">
    <source>
        <dbReference type="EMBL" id="PMD63874.1"/>
    </source>
</evidence>
<keyword evidence="2" id="KW-1185">Reference proteome</keyword>
<dbReference type="AlphaFoldDB" id="A0A2J6TLI0"/>
<proteinExistence type="predicted"/>
<sequence length="158" mass="17327">MTAGYIAHQAVAQPLGSKPVKIWLNSDSALRDAVIFQEGAQAEARDGLRGIGENSNQEAEDIKKAERLDLDLPAPAWWWQGHIQICCVACGNASDPCLVVTGIRLVESQEGDRDWAQRDLERFDADEAVGQRRSYGGRLRLAIGPRSQTNGAVAVKMW</sequence>
<name>A0A2J6TLI0_9HELO</name>
<dbReference type="RefSeq" id="XP_024740778.1">
    <property type="nucleotide sequence ID" value="XM_024882633.1"/>
</dbReference>
<evidence type="ECO:0000313" key="2">
    <source>
        <dbReference type="Proteomes" id="UP000235371"/>
    </source>
</evidence>
<dbReference type="EMBL" id="KZ613777">
    <property type="protein sequence ID" value="PMD63874.1"/>
    <property type="molecule type" value="Genomic_DNA"/>
</dbReference>
<protein>
    <submittedName>
        <fullName evidence="1">Uncharacterized protein</fullName>
    </submittedName>
</protein>
<organism evidence="1 2">
    <name type="scientific">Hyaloscypha bicolor E</name>
    <dbReference type="NCBI Taxonomy" id="1095630"/>
    <lineage>
        <taxon>Eukaryota</taxon>
        <taxon>Fungi</taxon>
        <taxon>Dikarya</taxon>
        <taxon>Ascomycota</taxon>
        <taxon>Pezizomycotina</taxon>
        <taxon>Leotiomycetes</taxon>
        <taxon>Helotiales</taxon>
        <taxon>Hyaloscyphaceae</taxon>
        <taxon>Hyaloscypha</taxon>
        <taxon>Hyaloscypha bicolor</taxon>
    </lineage>
</organism>
<gene>
    <name evidence="1" type="ORF">K444DRAFT_626363</name>
</gene>
<reference evidence="1 2" key="1">
    <citation type="submission" date="2016-04" db="EMBL/GenBank/DDBJ databases">
        <title>A degradative enzymes factory behind the ericoid mycorrhizal symbiosis.</title>
        <authorList>
            <consortium name="DOE Joint Genome Institute"/>
            <person name="Martino E."/>
            <person name="Morin E."/>
            <person name="Grelet G."/>
            <person name="Kuo A."/>
            <person name="Kohler A."/>
            <person name="Daghino S."/>
            <person name="Barry K."/>
            <person name="Choi C."/>
            <person name="Cichocki N."/>
            <person name="Clum A."/>
            <person name="Copeland A."/>
            <person name="Hainaut M."/>
            <person name="Haridas S."/>
            <person name="Labutti K."/>
            <person name="Lindquist E."/>
            <person name="Lipzen A."/>
            <person name="Khouja H.-R."/>
            <person name="Murat C."/>
            <person name="Ohm R."/>
            <person name="Olson A."/>
            <person name="Spatafora J."/>
            <person name="Veneault-Fourrey C."/>
            <person name="Henrissat B."/>
            <person name="Grigoriev I."/>
            <person name="Martin F."/>
            <person name="Perotto S."/>
        </authorList>
    </citation>
    <scope>NUCLEOTIDE SEQUENCE [LARGE SCALE GENOMIC DNA]</scope>
    <source>
        <strain evidence="1 2">E</strain>
    </source>
</reference>